<evidence type="ECO:0000256" key="4">
    <source>
        <dbReference type="ARBA" id="ARBA00047806"/>
    </source>
</evidence>
<evidence type="ECO:0000256" key="1">
    <source>
        <dbReference type="ARBA" id="ARBA00005591"/>
    </source>
</evidence>
<dbReference type="PANTHER" id="PTHR43774">
    <property type="entry name" value="PEPTIDE METHIONINE SULFOXIDE REDUCTASE"/>
    <property type="match status" value="1"/>
</dbReference>
<evidence type="ECO:0000313" key="9">
    <source>
        <dbReference type="Proteomes" id="UP001139035"/>
    </source>
</evidence>
<dbReference type="AlphaFoldDB" id="A0A9X1NZU8"/>
<protein>
    <recommendedName>
        <fullName evidence="6">Peptide methionine sulfoxide reductase MsrA</fullName>
        <shortName evidence="6">Protein-methionine-S-oxide reductase</shortName>
        <ecNumber evidence="6">1.8.4.11</ecNumber>
    </recommendedName>
    <alternativeName>
        <fullName evidence="6">Peptide-methionine (S)-S-oxide reductase</fullName>
        <shortName evidence="6">Peptide Met(O) reductase</shortName>
    </alternativeName>
</protein>
<dbReference type="SUPFAM" id="SSF55068">
    <property type="entry name" value="Peptide methionine sulfoxide reductase"/>
    <property type="match status" value="1"/>
</dbReference>
<comment type="caution">
    <text evidence="8">The sequence shown here is derived from an EMBL/GenBank/DDBJ whole genome shotgun (WGS) entry which is preliminary data.</text>
</comment>
<dbReference type="NCBIfam" id="TIGR00401">
    <property type="entry name" value="msrA"/>
    <property type="match status" value="1"/>
</dbReference>
<evidence type="ECO:0000259" key="7">
    <source>
        <dbReference type="Pfam" id="PF01625"/>
    </source>
</evidence>
<dbReference type="Pfam" id="PF01625">
    <property type="entry name" value="PMSR"/>
    <property type="match status" value="1"/>
</dbReference>
<gene>
    <name evidence="6 8" type="primary">msrA</name>
    <name evidence="8" type="ORF">LZD57_04200</name>
</gene>
<evidence type="ECO:0000256" key="6">
    <source>
        <dbReference type="HAMAP-Rule" id="MF_01401"/>
    </source>
</evidence>
<dbReference type="EC" id="1.8.4.11" evidence="6"/>
<keyword evidence="2 6" id="KW-0560">Oxidoreductase</keyword>
<dbReference type="RefSeq" id="WP_233717856.1">
    <property type="nucleotide sequence ID" value="NZ_JAJUWU010000003.1"/>
</dbReference>
<dbReference type="InterPro" id="IPR002569">
    <property type="entry name" value="Met_Sox_Rdtase_MsrA_dom"/>
</dbReference>
<reference evidence="8" key="1">
    <citation type="submission" date="2022-01" db="EMBL/GenBank/DDBJ databases">
        <title>Jiella avicenniae sp. nov., a novel endophytic bacterium isolated from bark of Avicennia marina.</title>
        <authorList>
            <person name="Tuo L."/>
        </authorList>
    </citation>
    <scope>NUCLEOTIDE SEQUENCE</scope>
    <source>
        <strain evidence="8">CBK1P-4</strain>
    </source>
</reference>
<comment type="similarity">
    <text evidence="1 6">Belongs to the MsrA Met sulfoxide reductase family.</text>
</comment>
<feature type="active site" evidence="6">
    <location>
        <position position="14"/>
    </location>
</feature>
<sequence length="171" mass="19391">MTSKTERAILAGGCFWGMQQLIRRMPGVVSTRVGYSGGNVENATYRDHGTHAEAIEITFDPDRTSFRDLLEFFFQIHDPSTPNRQGNDRGMSYRSAIFYTSDEQKRVAEETIADVDASGIWPGKVVTEVAEAGAFWEAEPEHQDYLERIPNGYTCHFVRPNWKLPRRQSAA</sequence>
<name>A0A9X1NZU8_9HYPH</name>
<comment type="catalytic activity">
    <reaction evidence="4 6">
        <text>L-methionyl-[protein] + [thioredoxin]-disulfide + H2O = L-methionyl-(S)-S-oxide-[protein] + [thioredoxin]-dithiol</text>
        <dbReference type="Rhea" id="RHEA:14217"/>
        <dbReference type="Rhea" id="RHEA-COMP:10698"/>
        <dbReference type="Rhea" id="RHEA-COMP:10700"/>
        <dbReference type="Rhea" id="RHEA-COMP:12313"/>
        <dbReference type="Rhea" id="RHEA-COMP:12315"/>
        <dbReference type="ChEBI" id="CHEBI:15377"/>
        <dbReference type="ChEBI" id="CHEBI:16044"/>
        <dbReference type="ChEBI" id="CHEBI:29950"/>
        <dbReference type="ChEBI" id="CHEBI:44120"/>
        <dbReference type="ChEBI" id="CHEBI:50058"/>
        <dbReference type="EC" id="1.8.4.11"/>
    </reaction>
</comment>
<dbReference type="GO" id="GO:0008113">
    <property type="term" value="F:peptide-methionine (S)-S-oxide reductase activity"/>
    <property type="evidence" value="ECO:0007669"/>
    <property type="project" value="UniProtKB-UniRule"/>
</dbReference>
<dbReference type="FunFam" id="3.30.1060.10:FF:000005">
    <property type="entry name" value="Peptide methionine sulfoxide reductase MsrA"/>
    <property type="match status" value="1"/>
</dbReference>
<dbReference type="Proteomes" id="UP001139035">
    <property type="component" value="Unassembled WGS sequence"/>
</dbReference>
<evidence type="ECO:0000313" key="8">
    <source>
        <dbReference type="EMBL" id="MCE7027184.1"/>
    </source>
</evidence>
<evidence type="ECO:0000256" key="5">
    <source>
        <dbReference type="ARBA" id="ARBA00048782"/>
    </source>
</evidence>
<feature type="domain" description="Peptide methionine sulphoxide reductase MsrA" evidence="7">
    <location>
        <begin position="8"/>
        <end position="155"/>
    </location>
</feature>
<dbReference type="InterPro" id="IPR036509">
    <property type="entry name" value="Met_Sox_Rdtase_MsrA_sf"/>
</dbReference>
<evidence type="ECO:0000256" key="2">
    <source>
        <dbReference type="ARBA" id="ARBA00023002"/>
    </source>
</evidence>
<accession>A0A9X1NZU8</accession>
<comment type="function">
    <text evidence="3 6">Has an important function as a repair enzyme for proteins that have been inactivated by oxidation. Catalyzes the reversible oxidation-reduction of methionine sulfoxide in proteins to methionine.</text>
</comment>
<comment type="catalytic activity">
    <reaction evidence="5 6">
        <text>[thioredoxin]-disulfide + L-methionine + H2O = L-methionine (S)-S-oxide + [thioredoxin]-dithiol</text>
        <dbReference type="Rhea" id="RHEA:19993"/>
        <dbReference type="Rhea" id="RHEA-COMP:10698"/>
        <dbReference type="Rhea" id="RHEA-COMP:10700"/>
        <dbReference type="ChEBI" id="CHEBI:15377"/>
        <dbReference type="ChEBI" id="CHEBI:29950"/>
        <dbReference type="ChEBI" id="CHEBI:50058"/>
        <dbReference type="ChEBI" id="CHEBI:57844"/>
        <dbReference type="ChEBI" id="CHEBI:58772"/>
        <dbReference type="EC" id="1.8.4.11"/>
    </reaction>
</comment>
<evidence type="ECO:0000256" key="3">
    <source>
        <dbReference type="ARBA" id="ARBA00024679"/>
    </source>
</evidence>
<organism evidence="8 9">
    <name type="scientific">Jiella avicenniae</name>
    <dbReference type="NCBI Taxonomy" id="2907202"/>
    <lineage>
        <taxon>Bacteria</taxon>
        <taxon>Pseudomonadati</taxon>
        <taxon>Pseudomonadota</taxon>
        <taxon>Alphaproteobacteria</taxon>
        <taxon>Hyphomicrobiales</taxon>
        <taxon>Aurantimonadaceae</taxon>
        <taxon>Jiella</taxon>
    </lineage>
</organism>
<dbReference type="PANTHER" id="PTHR43774:SF1">
    <property type="entry name" value="PEPTIDE METHIONINE SULFOXIDE REDUCTASE MSRA 2"/>
    <property type="match status" value="1"/>
</dbReference>
<keyword evidence="9" id="KW-1185">Reference proteome</keyword>
<dbReference type="Gene3D" id="3.30.1060.10">
    <property type="entry name" value="Peptide methionine sulphoxide reductase MsrA"/>
    <property type="match status" value="1"/>
</dbReference>
<dbReference type="EMBL" id="JAJUWU010000003">
    <property type="protein sequence ID" value="MCE7027184.1"/>
    <property type="molecule type" value="Genomic_DNA"/>
</dbReference>
<proteinExistence type="inferred from homology"/>
<dbReference type="HAMAP" id="MF_01401">
    <property type="entry name" value="MsrA"/>
    <property type="match status" value="1"/>
</dbReference>